<reference evidence="2 3" key="1">
    <citation type="submission" date="2019-02" db="EMBL/GenBank/DDBJ databases">
        <title>Deep-cultivation of Planctomycetes and their phenomic and genomic characterization uncovers novel biology.</title>
        <authorList>
            <person name="Wiegand S."/>
            <person name="Jogler M."/>
            <person name="Boedeker C."/>
            <person name="Pinto D."/>
            <person name="Vollmers J."/>
            <person name="Rivas-Marin E."/>
            <person name="Kohn T."/>
            <person name="Peeters S.H."/>
            <person name="Heuer A."/>
            <person name="Rast P."/>
            <person name="Oberbeckmann S."/>
            <person name="Bunk B."/>
            <person name="Jeske O."/>
            <person name="Meyerdierks A."/>
            <person name="Storesund J.E."/>
            <person name="Kallscheuer N."/>
            <person name="Luecker S."/>
            <person name="Lage O.M."/>
            <person name="Pohl T."/>
            <person name="Merkel B.J."/>
            <person name="Hornburger P."/>
            <person name="Mueller R.-W."/>
            <person name="Bruemmer F."/>
            <person name="Labrenz M."/>
            <person name="Spormann A.M."/>
            <person name="Op den Camp H."/>
            <person name="Overmann J."/>
            <person name="Amann R."/>
            <person name="Jetten M.S.M."/>
            <person name="Mascher T."/>
            <person name="Medema M.H."/>
            <person name="Devos D.P."/>
            <person name="Kaster A.-K."/>
            <person name="Ovreas L."/>
            <person name="Rohde M."/>
            <person name="Galperin M.Y."/>
            <person name="Jogler C."/>
        </authorList>
    </citation>
    <scope>NUCLEOTIDE SEQUENCE [LARGE SCALE GENOMIC DNA]</scope>
    <source>
        <strain evidence="2 3">Poly24</strain>
    </source>
</reference>
<dbReference type="InterPro" id="IPR012902">
    <property type="entry name" value="N_methyl_site"/>
</dbReference>
<proteinExistence type="predicted"/>
<dbReference type="InterPro" id="IPR027558">
    <property type="entry name" value="Pre_pil_HX9DG_C"/>
</dbReference>
<dbReference type="PANTHER" id="PTHR30093:SF2">
    <property type="entry name" value="TYPE II SECRETION SYSTEM PROTEIN H"/>
    <property type="match status" value="1"/>
</dbReference>
<organism evidence="2 3">
    <name type="scientific">Rosistilla carotiformis</name>
    <dbReference type="NCBI Taxonomy" id="2528017"/>
    <lineage>
        <taxon>Bacteria</taxon>
        <taxon>Pseudomonadati</taxon>
        <taxon>Planctomycetota</taxon>
        <taxon>Planctomycetia</taxon>
        <taxon>Pirellulales</taxon>
        <taxon>Pirellulaceae</taxon>
        <taxon>Rosistilla</taxon>
    </lineage>
</organism>
<dbReference type="NCBIfam" id="TIGR02532">
    <property type="entry name" value="IV_pilin_GFxxxE"/>
    <property type="match status" value="1"/>
</dbReference>
<dbReference type="OrthoDB" id="241095at2"/>
<sequence>MRQKKNTKPQGFTLVELLVVIAIIGILVGLLLPAVQAAREAARRMSCSNNMKQIGLALHNYHDTHRVFPYSVSASGAIATGSATPATGGVLNHRGWMLLLPFIELQNLQDQIDMNLPTGGHNSNGKGLAGPAPGAAGNANDVAVSTVVEAFMCPSDPNPTHYSTAGSSHYSISAGTTSLLGALTNYDFNCARTYSSAEKWSRTTFESRRMFGHDESSKMRDLTDGTSNSAAVCETLRATIDGESQAWGFTKWVGHGVGLDYSRGINDTVCCSWDSPPYARAARSSQLGNWSTVGSTHPGGAQITFADGSVHFLSDTTDLVILQRLSFISDGQPVGEF</sequence>
<evidence type="ECO:0000313" key="2">
    <source>
        <dbReference type="EMBL" id="QDV70437.1"/>
    </source>
</evidence>
<evidence type="ECO:0000313" key="3">
    <source>
        <dbReference type="Proteomes" id="UP000315082"/>
    </source>
</evidence>
<accession>A0A518JY20</accession>
<dbReference type="InterPro" id="IPR045584">
    <property type="entry name" value="Pilin-like"/>
</dbReference>
<dbReference type="Proteomes" id="UP000315082">
    <property type="component" value="Chromosome"/>
</dbReference>
<gene>
    <name evidence="2" type="primary">xcpT_26</name>
    <name evidence="2" type="ORF">Poly24_41610</name>
</gene>
<dbReference type="Pfam" id="PF07596">
    <property type="entry name" value="SBP_bac_10"/>
    <property type="match status" value="1"/>
</dbReference>
<dbReference type="Gene3D" id="3.30.700.10">
    <property type="entry name" value="Glycoprotein, Type 4 Pilin"/>
    <property type="match status" value="1"/>
</dbReference>
<protein>
    <submittedName>
        <fullName evidence="2">Type II secretion system protein G</fullName>
    </submittedName>
</protein>
<keyword evidence="3" id="KW-1185">Reference proteome</keyword>
<dbReference type="NCBIfam" id="TIGR04294">
    <property type="entry name" value="pre_pil_HX9DG"/>
    <property type="match status" value="1"/>
</dbReference>
<dbReference type="PROSITE" id="PS00409">
    <property type="entry name" value="PROKAR_NTER_METHYL"/>
    <property type="match status" value="1"/>
</dbReference>
<dbReference type="Pfam" id="PF07963">
    <property type="entry name" value="N_methyl"/>
    <property type="match status" value="1"/>
</dbReference>
<feature type="domain" description="DUF1559" evidence="1">
    <location>
        <begin position="36"/>
        <end position="318"/>
    </location>
</feature>
<dbReference type="AlphaFoldDB" id="A0A518JY20"/>
<dbReference type="RefSeq" id="WP_145099685.1">
    <property type="nucleotide sequence ID" value="NZ_CP036348.1"/>
</dbReference>
<evidence type="ECO:0000259" key="1">
    <source>
        <dbReference type="Pfam" id="PF07596"/>
    </source>
</evidence>
<dbReference type="EMBL" id="CP036348">
    <property type="protein sequence ID" value="QDV70437.1"/>
    <property type="molecule type" value="Genomic_DNA"/>
</dbReference>
<dbReference type="SUPFAM" id="SSF54523">
    <property type="entry name" value="Pili subunits"/>
    <property type="match status" value="1"/>
</dbReference>
<dbReference type="KEGG" id="rcf:Poly24_41610"/>
<dbReference type="InterPro" id="IPR011453">
    <property type="entry name" value="DUF1559"/>
</dbReference>
<dbReference type="PANTHER" id="PTHR30093">
    <property type="entry name" value="GENERAL SECRETION PATHWAY PROTEIN G"/>
    <property type="match status" value="1"/>
</dbReference>
<name>A0A518JY20_9BACT</name>